<evidence type="ECO:0000256" key="1">
    <source>
        <dbReference type="SAM" id="MobiDB-lite"/>
    </source>
</evidence>
<proteinExistence type="predicted"/>
<evidence type="ECO:0000313" key="3">
    <source>
        <dbReference type="EMBL" id="OJH34513.1"/>
    </source>
</evidence>
<dbReference type="EMBL" id="MPIN01000018">
    <property type="protein sequence ID" value="OJH34513.1"/>
    <property type="molecule type" value="Genomic_DNA"/>
</dbReference>
<name>A0A1L9AX64_9BACT</name>
<dbReference type="OrthoDB" id="9762420at2"/>
<dbReference type="STRING" id="83449.BON30_42645"/>
<comment type="caution">
    <text evidence="3">The sequence shown here is derived from an EMBL/GenBank/DDBJ whole genome shotgun (WGS) entry which is preliminary data.</text>
</comment>
<evidence type="ECO:0000313" key="4">
    <source>
        <dbReference type="Proteomes" id="UP000182229"/>
    </source>
</evidence>
<dbReference type="Pfam" id="PF04717">
    <property type="entry name" value="Phage_base_V"/>
    <property type="match status" value="1"/>
</dbReference>
<feature type="region of interest" description="Disordered" evidence="1">
    <location>
        <begin position="102"/>
        <end position="128"/>
    </location>
</feature>
<feature type="region of interest" description="Disordered" evidence="1">
    <location>
        <begin position="196"/>
        <end position="226"/>
    </location>
</feature>
<feature type="compositionally biased region" description="Polar residues" evidence="1">
    <location>
        <begin position="214"/>
        <end position="226"/>
    </location>
</feature>
<dbReference type="Gene3D" id="2.40.50.230">
    <property type="entry name" value="Gp5 N-terminal domain"/>
    <property type="match status" value="1"/>
</dbReference>
<protein>
    <recommendedName>
        <fullName evidence="2">Gp5/Type VI secretion system Vgr protein OB-fold domain-containing protein</fullName>
    </recommendedName>
</protein>
<reference evidence="3 4" key="2">
    <citation type="submission" date="2016-12" db="EMBL/GenBank/DDBJ databases">
        <title>Draft Genome Sequence of Cystobacter ferrugineus Strain Cbfe23.</title>
        <authorList>
            <person name="Akbar S."/>
            <person name="Dowd S.E."/>
            <person name="Stevens D.C."/>
        </authorList>
    </citation>
    <scope>NUCLEOTIDE SEQUENCE [LARGE SCALE GENOMIC DNA]</scope>
    <source>
        <strain evidence="3 4">Cbfe23</strain>
    </source>
</reference>
<dbReference type="SUPFAM" id="SSF69255">
    <property type="entry name" value="gp5 N-terminal domain-like"/>
    <property type="match status" value="1"/>
</dbReference>
<gene>
    <name evidence="3" type="ORF">BON30_42645</name>
</gene>
<dbReference type="Proteomes" id="UP000182229">
    <property type="component" value="Unassembled WGS sequence"/>
</dbReference>
<evidence type="ECO:0000259" key="2">
    <source>
        <dbReference type="Pfam" id="PF04717"/>
    </source>
</evidence>
<accession>A0A1L9AX64</accession>
<reference evidence="4" key="1">
    <citation type="submission" date="2016-11" db="EMBL/GenBank/DDBJ databases">
        <authorList>
            <person name="Shukria A."/>
            <person name="Stevens D.C."/>
        </authorList>
    </citation>
    <scope>NUCLEOTIDE SEQUENCE [LARGE SCALE GENOMIC DNA]</scope>
    <source>
        <strain evidence="4">Cbfe23</strain>
    </source>
</reference>
<dbReference type="AlphaFoldDB" id="A0A1L9AX64"/>
<sequence>MTQEELLRAFDEHVRSRFYGKYEGVVTQVEDPLGIGRIRARVPAVLGEETESGWALPCAPFAGADRGFFFLPEVGDTVWIEFAAGDPSRPIWTGAFWGAPQSAGGRDDLASKTGSEAPTHEGEAAAPGRSVLRTRAGHRLFFEDDGEIVVLANGNDKTEIRLTKEGEVVIKASKIKLGADASKALVLGDDFQQLFNQHTHPTGVGPSGPPAQPMQPSHLSTKSFTE</sequence>
<feature type="domain" description="Gp5/Type VI secretion system Vgr protein OB-fold" evidence="2">
    <location>
        <begin position="22"/>
        <end position="97"/>
    </location>
</feature>
<dbReference type="RefSeq" id="WP_071904344.1">
    <property type="nucleotide sequence ID" value="NZ_MPIN01000018.1"/>
</dbReference>
<keyword evidence="4" id="KW-1185">Reference proteome</keyword>
<organism evidence="3 4">
    <name type="scientific">Cystobacter ferrugineus</name>
    <dbReference type="NCBI Taxonomy" id="83449"/>
    <lineage>
        <taxon>Bacteria</taxon>
        <taxon>Pseudomonadati</taxon>
        <taxon>Myxococcota</taxon>
        <taxon>Myxococcia</taxon>
        <taxon>Myxococcales</taxon>
        <taxon>Cystobacterineae</taxon>
        <taxon>Archangiaceae</taxon>
        <taxon>Cystobacter</taxon>
    </lineage>
</organism>
<dbReference type="InterPro" id="IPR037026">
    <property type="entry name" value="Vgr_OB-fold_dom_sf"/>
</dbReference>
<dbReference type="InterPro" id="IPR006531">
    <property type="entry name" value="Gp5/Vgr_OB"/>
</dbReference>